<proteinExistence type="predicted"/>
<dbReference type="SUPFAM" id="SSF50475">
    <property type="entry name" value="FMN-binding split barrel"/>
    <property type="match status" value="1"/>
</dbReference>
<dbReference type="InterPro" id="IPR012349">
    <property type="entry name" value="Split_barrel_FMN-bd"/>
</dbReference>
<comment type="caution">
    <text evidence="1">The sequence shown here is derived from an EMBL/GenBank/DDBJ whole genome shotgun (WGS) entry which is preliminary data.</text>
</comment>
<keyword evidence="2" id="KW-1185">Reference proteome</keyword>
<dbReference type="Gene3D" id="2.30.110.10">
    <property type="entry name" value="Electron Transport, Fmn-binding Protein, Chain A"/>
    <property type="match status" value="1"/>
</dbReference>
<gene>
    <name evidence="1" type="ORF">GCM10025876_02270</name>
</gene>
<name>A0ABQ6IB97_9MICO</name>
<dbReference type="EMBL" id="BSUN01000001">
    <property type="protein sequence ID" value="GMA34023.1"/>
    <property type="molecule type" value="Genomic_DNA"/>
</dbReference>
<protein>
    <submittedName>
        <fullName evidence="1">Uncharacterized protein</fullName>
    </submittedName>
</protein>
<organism evidence="1 2">
    <name type="scientific">Demequina litorisediminis</name>
    <dbReference type="NCBI Taxonomy" id="1849022"/>
    <lineage>
        <taxon>Bacteria</taxon>
        <taxon>Bacillati</taxon>
        <taxon>Actinomycetota</taxon>
        <taxon>Actinomycetes</taxon>
        <taxon>Micrococcales</taxon>
        <taxon>Demequinaceae</taxon>
        <taxon>Demequina</taxon>
    </lineage>
</organism>
<evidence type="ECO:0000313" key="2">
    <source>
        <dbReference type="Proteomes" id="UP001157125"/>
    </source>
</evidence>
<evidence type="ECO:0000313" key="1">
    <source>
        <dbReference type="EMBL" id="GMA34023.1"/>
    </source>
</evidence>
<accession>A0ABQ6IB97</accession>
<sequence>MALVMFLEDAARQLVVQGVARRMTAEEAAIAYGQRSAYLRRLAWVNTPEVAALDVDERRSRWSAFGAAHGDDLAAPESWAGFVVEPTRLTFWSGAADAPSRRVEYTLSDARWRESVRAG</sequence>
<reference evidence="2" key="1">
    <citation type="journal article" date="2019" name="Int. J. Syst. Evol. Microbiol.">
        <title>The Global Catalogue of Microorganisms (GCM) 10K type strain sequencing project: providing services to taxonomists for standard genome sequencing and annotation.</title>
        <authorList>
            <consortium name="The Broad Institute Genomics Platform"/>
            <consortium name="The Broad Institute Genome Sequencing Center for Infectious Disease"/>
            <person name="Wu L."/>
            <person name="Ma J."/>
        </authorList>
    </citation>
    <scope>NUCLEOTIDE SEQUENCE [LARGE SCALE GENOMIC DNA]</scope>
    <source>
        <strain evidence="2">NBRC 112299</strain>
    </source>
</reference>
<dbReference type="Proteomes" id="UP001157125">
    <property type="component" value="Unassembled WGS sequence"/>
</dbReference>